<proteinExistence type="predicted"/>
<comment type="caution">
    <text evidence="1">The sequence shown here is derived from an EMBL/GenBank/DDBJ whole genome shotgun (WGS) entry which is preliminary data.</text>
</comment>
<keyword evidence="2" id="KW-1185">Reference proteome</keyword>
<dbReference type="Proteomes" id="UP000586067">
    <property type="component" value="Unassembled WGS sequence"/>
</dbReference>
<evidence type="ECO:0000313" key="2">
    <source>
        <dbReference type="Proteomes" id="UP000586067"/>
    </source>
</evidence>
<protein>
    <recommendedName>
        <fullName evidence="3">IS5/IS1182 family transposase</fullName>
    </recommendedName>
</protein>
<evidence type="ECO:0008006" key="3">
    <source>
        <dbReference type="Google" id="ProtNLM"/>
    </source>
</evidence>
<evidence type="ECO:0000313" key="1">
    <source>
        <dbReference type="EMBL" id="NLQ19186.1"/>
    </source>
</evidence>
<dbReference type="RefSeq" id="WP_168827642.1">
    <property type="nucleotide sequence ID" value="NZ_CP073013.1"/>
</dbReference>
<reference evidence="1 2" key="1">
    <citation type="submission" date="2020-04" db="EMBL/GenBank/DDBJ databases">
        <title>Marinomonas sp. M1K-6 isolated from the deep seawater of the Mariana Trench.</title>
        <authorList>
            <person name="Li Y."/>
        </authorList>
    </citation>
    <scope>NUCLEOTIDE SEQUENCE [LARGE SCALE GENOMIC DNA]</scope>
    <source>
        <strain evidence="1 2">M1K-6</strain>
    </source>
</reference>
<dbReference type="EMBL" id="JABAEK010000035">
    <property type="protein sequence ID" value="NLQ19186.1"/>
    <property type="molecule type" value="Genomic_DNA"/>
</dbReference>
<dbReference type="AlphaFoldDB" id="A0A847RAY0"/>
<sequence length="61" mass="6998">MKPRQTKTIPQKDLFQPQLVDIINPNHPLVRLAKVIDWNQLDNELGGHFSTVIPPKNNSNK</sequence>
<accession>A0A847RAY0</accession>
<name>A0A847RAY0_9GAMM</name>
<organism evidence="1 2">
    <name type="scientific">Marinomonas profundi</name>
    <dbReference type="NCBI Taxonomy" id="2726122"/>
    <lineage>
        <taxon>Bacteria</taxon>
        <taxon>Pseudomonadati</taxon>
        <taxon>Pseudomonadota</taxon>
        <taxon>Gammaproteobacteria</taxon>
        <taxon>Oceanospirillales</taxon>
        <taxon>Oceanospirillaceae</taxon>
        <taxon>Marinomonas</taxon>
    </lineage>
</organism>
<gene>
    <name evidence="1" type="ORF">HGG82_16430</name>
</gene>